<name>A0A8I1L7N3_9CORY</name>
<comment type="caution">
    <text evidence="3">The sequence shown here is derived from an EMBL/GenBank/DDBJ whole genome shotgun (WGS) entry which is preliminary data.</text>
</comment>
<evidence type="ECO:0000313" key="3">
    <source>
        <dbReference type="EMBL" id="MBK3427896.1"/>
    </source>
</evidence>
<evidence type="ECO:0000313" key="4">
    <source>
        <dbReference type="Proteomes" id="UP000603369"/>
    </source>
</evidence>
<reference evidence="3 4" key="1">
    <citation type="submission" date="2020-12" db="EMBL/GenBank/DDBJ databases">
        <title>Draft genome sequence of the commensal strain Corynebacterium tuberculostearicum MFP09/CIP 102622 isolated from human skin.</title>
        <authorList>
            <person name="Boukerb A.M."/>
            <person name="Janvier X."/>
            <person name="Feuilloley M.G.J."/>
            <person name="Groboillot A."/>
        </authorList>
    </citation>
    <scope>NUCLEOTIDE SEQUENCE [LARGE SCALE GENOMIC DNA]</scope>
    <source>
        <strain evidence="3 4">CIP 102622</strain>
    </source>
</reference>
<proteinExistence type="predicted"/>
<feature type="domain" description="Prepilin type IV endopeptidase peptidase" evidence="2">
    <location>
        <begin position="8"/>
        <end position="98"/>
    </location>
</feature>
<dbReference type="InterPro" id="IPR000045">
    <property type="entry name" value="Prepilin_IV_endopep_pep"/>
</dbReference>
<evidence type="ECO:0000259" key="2">
    <source>
        <dbReference type="Pfam" id="PF01478"/>
    </source>
</evidence>
<dbReference type="EMBL" id="JAEHFL010000006">
    <property type="protein sequence ID" value="MBK3427896.1"/>
    <property type="molecule type" value="Genomic_DNA"/>
</dbReference>
<gene>
    <name evidence="3" type="ORF">JDP02_05095</name>
</gene>
<sequence>MLIVGGIIYGLWAATLSWWDIRQRRLPDWLTLPAAMVSLAVANWSGLWWPGLYLVLGLAHAGVGGGDIKLAWPLGMLVGHVAGFMGVVAASGCASLLTLMWSACSGQKESPHGPAMLLAATVVIACAHPL</sequence>
<feature type="transmembrane region" description="Helical" evidence="1">
    <location>
        <begin position="29"/>
        <end position="50"/>
    </location>
</feature>
<keyword evidence="4" id="KW-1185">Reference proteome</keyword>
<dbReference type="GO" id="GO:0016020">
    <property type="term" value="C:membrane"/>
    <property type="evidence" value="ECO:0007669"/>
    <property type="project" value="InterPro"/>
</dbReference>
<protein>
    <submittedName>
        <fullName evidence="3">Prepilin peptidase</fullName>
    </submittedName>
</protein>
<keyword evidence="1" id="KW-0472">Membrane</keyword>
<keyword evidence="1" id="KW-1133">Transmembrane helix</keyword>
<organism evidence="3 4">
    <name type="scientific">Corynebacterium tuberculostearicum</name>
    <dbReference type="NCBI Taxonomy" id="38304"/>
    <lineage>
        <taxon>Bacteria</taxon>
        <taxon>Bacillati</taxon>
        <taxon>Actinomycetota</taxon>
        <taxon>Actinomycetes</taxon>
        <taxon>Mycobacteriales</taxon>
        <taxon>Corynebacteriaceae</taxon>
        <taxon>Corynebacterium</taxon>
    </lineage>
</organism>
<dbReference type="AlphaFoldDB" id="A0A8I1L7N3"/>
<dbReference type="GO" id="GO:0004190">
    <property type="term" value="F:aspartic-type endopeptidase activity"/>
    <property type="evidence" value="ECO:0007669"/>
    <property type="project" value="InterPro"/>
</dbReference>
<accession>A0A8I1L7N3</accession>
<feature type="transmembrane region" description="Helical" evidence="1">
    <location>
        <begin position="70"/>
        <end position="99"/>
    </location>
</feature>
<dbReference type="Gene3D" id="1.20.120.1220">
    <property type="match status" value="1"/>
</dbReference>
<keyword evidence="1" id="KW-0812">Transmembrane</keyword>
<dbReference type="Pfam" id="PF01478">
    <property type="entry name" value="Peptidase_A24"/>
    <property type="match status" value="1"/>
</dbReference>
<dbReference type="Proteomes" id="UP000603369">
    <property type="component" value="Unassembled WGS sequence"/>
</dbReference>
<evidence type="ECO:0000256" key="1">
    <source>
        <dbReference type="SAM" id="Phobius"/>
    </source>
</evidence>